<sequence>MSLSIKDPKTDALARKLAELKGQSITDAVRAALEVEIARAERGETARQDRIRALVERVAAGMEGSGHSADHGDLYYDEIGLPK</sequence>
<gene>
    <name evidence="1" type="ORF">GCM10007420_26450</name>
</gene>
<comment type="caution">
    <text evidence="1">The sequence shown here is derived from an EMBL/GenBank/DDBJ whole genome shotgun (WGS) entry which is preliminary data.</text>
</comment>
<accession>A0ABQ1XZW8</accession>
<evidence type="ECO:0000313" key="1">
    <source>
        <dbReference type="EMBL" id="GGH08291.1"/>
    </source>
</evidence>
<name>A0ABQ1XZW8_9PROT</name>
<protein>
    <submittedName>
        <fullName evidence="1">Transcription factor</fullName>
    </submittedName>
</protein>
<keyword evidence="2" id="KW-1185">Reference proteome</keyword>
<dbReference type="EMBL" id="BMFS01000016">
    <property type="protein sequence ID" value="GGH08291.1"/>
    <property type="molecule type" value="Genomic_DNA"/>
</dbReference>
<evidence type="ECO:0000313" key="2">
    <source>
        <dbReference type="Proteomes" id="UP000648722"/>
    </source>
</evidence>
<dbReference type="Pfam" id="PF07704">
    <property type="entry name" value="PSK_trans_fac"/>
    <property type="match status" value="1"/>
</dbReference>
<dbReference type="RefSeq" id="WP_188453063.1">
    <property type="nucleotide sequence ID" value="NZ_BMFS01000016.1"/>
</dbReference>
<organism evidence="1 2">
    <name type="scientific">Glycocaulis albus</name>
    <dbReference type="NCBI Taxonomy" id="1382801"/>
    <lineage>
        <taxon>Bacteria</taxon>
        <taxon>Pseudomonadati</taxon>
        <taxon>Pseudomonadota</taxon>
        <taxon>Alphaproteobacteria</taxon>
        <taxon>Maricaulales</taxon>
        <taxon>Maricaulaceae</taxon>
        <taxon>Glycocaulis</taxon>
    </lineage>
</organism>
<dbReference type="InterPro" id="IPR011660">
    <property type="entry name" value="VapB-like"/>
</dbReference>
<dbReference type="Proteomes" id="UP000648722">
    <property type="component" value="Unassembled WGS sequence"/>
</dbReference>
<proteinExistence type="predicted"/>
<reference evidence="2" key="1">
    <citation type="journal article" date="2019" name="Int. J. Syst. Evol. Microbiol.">
        <title>The Global Catalogue of Microorganisms (GCM) 10K type strain sequencing project: providing services to taxonomists for standard genome sequencing and annotation.</title>
        <authorList>
            <consortium name="The Broad Institute Genomics Platform"/>
            <consortium name="The Broad Institute Genome Sequencing Center for Infectious Disease"/>
            <person name="Wu L."/>
            <person name="Ma J."/>
        </authorList>
    </citation>
    <scope>NUCLEOTIDE SEQUENCE [LARGE SCALE GENOMIC DNA]</scope>
    <source>
        <strain evidence="2">CGMCC 1.12766</strain>
    </source>
</reference>